<dbReference type="Proteomes" id="UP000270649">
    <property type="component" value="Unassembled WGS sequence"/>
</dbReference>
<keyword evidence="2" id="KW-0472">Membrane</keyword>
<dbReference type="AlphaFoldDB" id="A0A3M0GFH6"/>
<accession>A0A3M0GFH6</accession>
<dbReference type="EMBL" id="REGC01000002">
    <property type="protein sequence ID" value="RMB63675.1"/>
    <property type="molecule type" value="Genomic_DNA"/>
</dbReference>
<organism evidence="4 5">
    <name type="scientific">Corynebacterium macginleyi</name>
    <dbReference type="NCBI Taxonomy" id="38290"/>
    <lineage>
        <taxon>Bacteria</taxon>
        <taxon>Bacillati</taxon>
        <taxon>Actinomycetota</taxon>
        <taxon>Actinomycetes</taxon>
        <taxon>Mycobacteriales</taxon>
        <taxon>Corynebacteriaceae</taxon>
        <taxon>Corynebacterium</taxon>
    </lineage>
</organism>
<reference evidence="3 6" key="2">
    <citation type="submission" date="2021-01" db="EMBL/GenBank/DDBJ databases">
        <title>Complete genome sequences of Corynebacterium macginleyi strains isolated from infectious keratitis.</title>
        <authorList>
            <person name="Sagerfors S."/>
            <person name="Poehlein A."/>
            <person name="Soderquist B."/>
            <person name="Bruggemann H."/>
        </authorList>
    </citation>
    <scope>NUCLEOTIDE SEQUENCE [LARGE SCALE GENOMIC DNA]</scope>
    <source>
        <strain evidence="3 6">12T220</strain>
    </source>
</reference>
<feature type="transmembrane region" description="Helical" evidence="2">
    <location>
        <begin position="307"/>
        <end position="327"/>
    </location>
</feature>
<comment type="caution">
    <text evidence="4">The sequence shown here is derived from an EMBL/GenBank/DDBJ whole genome shotgun (WGS) entry which is preliminary data.</text>
</comment>
<sequence>MTKRLASTAPTATARNSRWRNLLLLVLLAVPLIVGTAVAAWSQWEPAHAWSSAAQPYGAPQAISASPELKEAAAAASRAQAQASILKSGADRLQKGTSELDKGAGELGEGVAKLAGGSQELAAGLNQLRSGTNTLGGGATELANTVGGAVDQVVGLGVVQGQILEAIDGTVRDLQGNDSKEAKQVRSELGDLRIQVANFRLDESLVGELQKLKQGSRELSNQLAVNGYAYHDGINQAVAGAQQLNQSIAELNSRVDEALDGVGQLDDGAGKLTGLAKQNQSNLGEVQRALPPAHVAAEEDARQLSPVIAMLISALTLLAGSAAGVAWKLGLRPWLMVLGGSLAVVAVGEILLFVLSIGLTPIAAVSAGGALFLGALSSALIVRGLLELCGMTAGSILAAIFGIGQTALVGWLWKSAAIAGVDKLWQVVANLLPLNWTTAAVTVAGNDGNAVVLWTCLGVLGAMTLVGLSGIKWLSPARKNKKFSTKA</sequence>
<keyword evidence="6" id="KW-1185">Reference proteome</keyword>
<dbReference type="EMBL" id="JAACBX020000001">
    <property type="protein sequence ID" value="MBM0242934.1"/>
    <property type="molecule type" value="Genomic_DNA"/>
</dbReference>
<evidence type="ECO:0000313" key="5">
    <source>
        <dbReference type="Proteomes" id="UP000270649"/>
    </source>
</evidence>
<evidence type="ECO:0000313" key="3">
    <source>
        <dbReference type="EMBL" id="MBM0242934.1"/>
    </source>
</evidence>
<dbReference type="NCBIfam" id="TIGR03057">
    <property type="entry name" value="xxxLxxG_by_4"/>
    <property type="match status" value="1"/>
</dbReference>
<feature type="transmembrane region" description="Helical" evidence="2">
    <location>
        <begin position="334"/>
        <end position="356"/>
    </location>
</feature>
<keyword evidence="1" id="KW-0175">Coiled coil</keyword>
<evidence type="ECO:0000256" key="2">
    <source>
        <dbReference type="SAM" id="Phobius"/>
    </source>
</evidence>
<gene>
    <name evidence="4" type="ORF">D9543_02365</name>
    <name evidence="3" type="ORF">GWO63_001135</name>
</gene>
<evidence type="ECO:0000313" key="6">
    <source>
        <dbReference type="Proteomes" id="UP001518680"/>
    </source>
</evidence>
<reference evidence="4 5" key="1">
    <citation type="submission" date="2018-10" db="EMBL/GenBank/DDBJ databases">
        <title>Corynebacterium macginleyi genome sequencing and assembly of the type strain and two clinical samples.</title>
        <authorList>
            <person name="Bernier A.-M."/>
            <person name="Bernard K."/>
        </authorList>
    </citation>
    <scope>NUCLEOTIDE SEQUENCE [LARGE SCALE GENOMIC DNA]</scope>
    <source>
        <strain evidence="4 5">NML 120205</strain>
    </source>
</reference>
<dbReference type="GeneID" id="92745170"/>
<feature type="transmembrane region" description="Helical" evidence="2">
    <location>
        <begin position="394"/>
        <end position="413"/>
    </location>
</feature>
<dbReference type="OrthoDB" id="4426125at2"/>
<keyword evidence="2" id="KW-0812">Transmembrane</keyword>
<dbReference type="Proteomes" id="UP001518680">
    <property type="component" value="Unassembled WGS sequence"/>
</dbReference>
<feature type="coiled-coil region" evidence="1">
    <location>
        <begin position="234"/>
        <end position="261"/>
    </location>
</feature>
<name>A0A3M0GFH6_9CORY</name>
<protein>
    <recommendedName>
        <fullName evidence="7">YhgE/Pip domain-containing protein</fullName>
    </recommendedName>
</protein>
<keyword evidence="2" id="KW-1133">Transmembrane helix</keyword>
<dbReference type="InterPro" id="IPR023908">
    <property type="entry name" value="xxxLxxG_rpt"/>
</dbReference>
<proteinExistence type="predicted"/>
<feature type="transmembrane region" description="Helical" evidence="2">
    <location>
        <begin position="362"/>
        <end position="382"/>
    </location>
</feature>
<dbReference type="RefSeq" id="WP_121911247.1">
    <property type="nucleotide sequence ID" value="NZ_CP068292.1"/>
</dbReference>
<evidence type="ECO:0000256" key="1">
    <source>
        <dbReference type="SAM" id="Coils"/>
    </source>
</evidence>
<evidence type="ECO:0008006" key="7">
    <source>
        <dbReference type="Google" id="ProtNLM"/>
    </source>
</evidence>
<feature type="transmembrane region" description="Helical" evidence="2">
    <location>
        <begin position="451"/>
        <end position="474"/>
    </location>
</feature>
<evidence type="ECO:0000313" key="4">
    <source>
        <dbReference type="EMBL" id="RMB63675.1"/>
    </source>
</evidence>